<accession>A0AAJ6AEW9</accession>
<protein>
    <submittedName>
        <fullName evidence="3">DUF4031 domain-containing protein</fullName>
    </submittedName>
</protein>
<feature type="domain" description="DUF4031" evidence="2">
    <location>
        <begin position="3"/>
        <end position="77"/>
    </location>
</feature>
<dbReference type="Gene3D" id="1.10.3210.10">
    <property type="entry name" value="Hypothetical protein af1432"/>
    <property type="match status" value="1"/>
</dbReference>
<dbReference type="PANTHER" id="PTHR21174">
    <property type="match status" value="1"/>
</dbReference>
<name>A0AAJ6AEW9_9MICC</name>
<dbReference type="InterPro" id="IPR025109">
    <property type="entry name" value="DUF4031"/>
</dbReference>
<proteinExistence type="predicted"/>
<feature type="region of interest" description="Disordered" evidence="1">
    <location>
        <begin position="305"/>
        <end position="326"/>
    </location>
</feature>
<evidence type="ECO:0000313" key="3">
    <source>
        <dbReference type="EMBL" id="WGH92030.1"/>
    </source>
</evidence>
<evidence type="ECO:0000259" key="2">
    <source>
        <dbReference type="Pfam" id="PF13223"/>
    </source>
</evidence>
<dbReference type="Proteomes" id="UP001224674">
    <property type="component" value="Chromosome"/>
</dbReference>
<dbReference type="PANTHER" id="PTHR21174:SF0">
    <property type="entry name" value="HD PHOSPHOHYDROLASE FAMILY PROTEIN-RELATED"/>
    <property type="match status" value="1"/>
</dbReference>
<evidence type="ECO:0000313" key="4">
    <source>
        <dbReference type="Proteomes" id="UP001224674"/>
    </source>
</evidence>
<organism evidence="3 4">
    <name type="scientific">Auritidibacter ignavus</name>
    <dbReference type="NCBI Taxonomy" id="678932"/>
    <lineage>
        <taxon>Bacteria</taxon>
        <taxon>Bacillati</taxon>
        <taxon>Actinomycetota</taxon>
        <taxon>Actinomycetes</taxon>
        <taxon>Micrococcales</taxon>
        <taxon>Micrococcaceae</taxon>
        <taxon>Auritidibacter</taxon>
    </lineage>
</organism>
<reference evidence="3 4" key="1">
    <citation type="submission" date="2023-03" db="EMBL/GenBank/DDBJ databases">
        <title>Complete genome sequences of several Auritidibacter ignavus strains isolated from ear infections.</title>
        <authorList>
            <person name="Baehr T."/>
            <person name="Baumhoegger A.M."/>
        </authorList>
    </citation>
    <scope>NUCLEOTIDE SEQUENCE [LARGE SCALE GENOMIC DNA]</scope>
    <source>
        <strain evidence="3 4">BABAE-6</strain>
    </source>
</reference>
<dbReference type="EMBL" id="CP122566">
    <property type="protein sequence ID" value="WGH92030.1"/>
    <property type="molecule type" value="Genomic_DNA"/>
</dbReference>
<dbReference type="RefSeq" id="WP_110099424.1">
    <property type="nucleotide sequence ID" value="NZ_CP122561.1"/>
</dbReference>
<dbReference type="Pfam" id="PF13223">
    <property type="entry name" value="DUF4031"/>
    <property type="match status" value="1"/>
</dbReference>
<dbReference type="SUPFAM" id="SSF109604">
    <property type="entry name" value="HD-domain/PDEase-like"/>
    <property type="match status" value="1"/>
</dbReference>
<dbReference type="InterPro" id="IPR009218">
    <property type="entry name" value="HD_phosphohydro"/>
</dbReference>
<evidence type="ECO:0000256" key="1">
    <source>
        <dbReference type="SAM" id="MobiDB-lite"/>
    </source>
</evidence>
<dbReference type="AlphaFoldDB" id="A0AAJ6AEW9"/>
<gene>
    <name evidence="3" type="ORF">QDX21_06650</name>
</gene>
<feature type="compositionally biased region" description="Basic and acidic residues" evidence="1">
    <location>
        <begin position="306"/>
        <end position="326"/>
    </location>
</feature>
<keyword evidence="4" id="KW-1185">Reference proteome</keyword>
<sequence length="347" mass="39655">MTVLIDPARWPAYGTVFSHLVSDESLEELHEFARVNNLDPRAFDGDHYDVPVELYDNLVAAGAEEVSGHELVRRLVKSGLRITAAERSSKLEKILHRRFDRLFPETSELDRDPVFTDLYQRWSQPHRHYHDPSHLLSVLKGIDLLERAGEPLGEFPRAAKLAAWFHDAVYRADPHLPPGQDEEDSARLAERVLPTLGVPGPEILEVSRLVRLTFTHDPHNDDAAGRILCDADLEVLGRNPGPYQRYQQAVRRDFAKVSDDDFTTGREKVLRGILARNPIFNTPTAIKRWERQARKNLIAEIYPRPKGIEKDPASETKTARQLDDVKRIERARKQAIKKIEQAKKSAR</sequence>